<name>A0A382XYG4_9ZZZZ</name>
<feature type="transmembrane region" description="Helical" evidence="2">
    <location>
        <begin position="21"/>
        <end position="44"/>
    </location>
</feature>
<evidence type="ECO:0000313" key="3">
    <source>
        <dbReference type="EMBL" id="SVD76066.1"/>
    </source>
</evidence>
<sequence>MKEKIDHLQHDKEKKSVPKRNSGAGFGFKISTEIVAALIVGVGIGLLVDNYFNTKPFGLIIFFILGAFAGFLNVYRVMRRIEKQ</sequence>
<feature type="region of interest" description="Disordered" evidence="1">
    <location>
        <begin position="1"/>
        <end position="25"/>
    </location>
</feature>
<organism evidence="3">
    <name type="scientific">marine metagenome</name>
    <dbReference type="NCBI Taxonomy" id="408172"/>
    <lineage>
        <taxon>unclassified sequences</taxon>
        <taxon>metagenomes</taxon>
        <taxon>ecological metagenomes</taxon>
    </lineage>
</organism>
<reference evidence="3" key="1">
    <citation type="submission" date="2018-05" db="EMBL/GenBank/DDBJ databases">
        <authorList>
            <person name="Lanie J.A."/>
            <person name="Ng W.-L."/>
            <person name="Kazmierczak K.M."/>
            <person name="Andrzejewski T.M."/>
            <person name="Davidsen T.M."/>
            <person name="Wayne K.J."/>
            <person name="Tettelin H."/>
            <person name="Glass J.I."/>
            <person name="Rusch D."/>
            <person name="Podicherti R."/>
            <person name="Tsui H.-C.T."/>
            <person name="Winkler M.E."/>
        </authorList>
    </citation>
    <scope>NUCLEOTIDE SEQUENCE</scope>
</reference>
<proteinExistence type="predicted"/>
<dbReference type="EMBL" id="UINC01171482">
    <property type="protein sequence ID" value="SVD76066.1"/>
    <property type="molecule type" value="Genomic_DNA"/>
</dbReference>
<evidence type="ECO:0000256" key="2">
    <source>
        <dbReference type="SAM" id="Phobius"/>
    </source>
</evidence>
<feature type="transmembrane region" description="Helical" evidence="2">
    <location>
        <begin position="56"/>
        <end position="75"/>
    </location>
</feature>
<keyword evidence="2" id="KW-0472">Membrane</keyword>
<dbReference type="AlphaFoldDB" id="A0A382XYG4"/>
<feature type="compositionally biased region" description="Basic and acidic residues" evidence="1">
    <location>
        <begin position="1"/>
        <end position="16"/>
    </location>
</feature>
<dbReference type="InterPro" id="IPR016989">
    <property type="entry name" value="Atp1_alphaprobac"/>
</dbReference>
<dbReference type="PIRSF" id="PIRSF032126">
    <property type="entry name" value="F0F1_ATP_synthase_subunit_I"/>
    <property type="match status" value="1"/>
</dbReference>
<protein>
    <recommendedName>
        <fullName evidence="4">ATP synthase protein I</fullName>
    </recommendedName>
</protein>
<dbReference type="InterPro" id="IPR032820">
    <property type="entry name" value="ATPase_put"/>
</dbReference>
<evidence type="ECO:0008006" key="4">
    <source>
        <dbReference type="Google" id="ProtNLM"/>
    </source>
</evidence>
<accession>A0A382XYG4</accession>
<keyword evidence="2" id="KW-1133">Transmembrane helix</keyword>
<gene>
    <name evidence="3" type="ORF">METZ01_LOCUS428920</name>
</gene>
<evidence type="ECO:0000256" key="1">
    <source>
        <dbReference type="SAM" id="MobiDB-lite"/>
    </source>
</evidence>
<dbReference type="Pfam" id="PF09527">
    <property type="entry name" value="ATPase_gene1"/>
    <property type="match status" value="1"/>
</dbReference>
<keyword evidence="2" id="KW-0812">Transmembrane</keyword>